<evidence type="ECO:0000256" key="4">
    <source>
        <dbReference type="ARBA" id="ARBA00022840"/>
    </source>
</evidence>
<dbReference type="SMART" id="SM00382">
    <property type="entry name" value="AAA"/>
    <property type="match status" value="1"/>
</dbReference>
<organism evidence="10 11">
    <name type="scientific">Actinomycetospora termitidis</name>
    <dbReference type="NCBI Taxonomy" id="3053470"/>
    <lineage>
        <taxon>Bacteria</taxon>
        <taxon>Bacillati</taxon>
        <taxon>Actinomycetota</taxon>
        <taxon>Actinomycetes</taxon>
        <taxon>Pseudonocardiales</taxon>
        <taxon>Pseudonocardiaceae</taxon>
        <taxon>Actinomycetospora</taxon>
    </lineage>
</organism>
<name>A0ABT7MJ02_9PSEU</name>
<evidence type="ECO:0000313" key="10">
    <source>
        <dbReference type="EMBL" id="MDL5160610.1"/>
    </source>
</evidence>
<dbReference type="PANTHER" id="PTHR43394:SF1">
    <property type="entry name" value="ATP-BINDING CASSETTE SUB-FAMILY B MEMBER 10, MITOCHONDRIAL"/>
    <property type="match status" value="1"/>
</dbReference>
<evidence type="ECO:0000256" key="1">
    <source>
        <dbReference type="ARBA" id="ARBA00004651"/>
    </source>
</evidence>
<dbReference type="InterPro" id="IPR011527">
    <property type="entry name" value="ABC1_TM_dom"/>
</dbReference>
<dbReference type="InterPro" id="IPR003439">
    <property type="entry name" value="ABC_transporter-like_ATP-bd"/>
</dbReference>
<dbReference type="RefSeq" id="WP_286057213.1">
    <property type="nucleotide sequence ID" value="NZ_JASVWF010000013.1"/>
</dbReference>
<feature type="domain" description="ABC transmembrane type-1" evidence="9">
    <location>
        <begin position="29"/>
        <end position="311"/>
    </location>
</feature>
<evidence type="ECO:0000256" key="6">
    <source>
        <dbReference type="ARBA" id="ARBA00023136"/>
    </source>
</evidence>
<dbReference type="Gene3D" id="1.20.1560.10">
    <property type="entry name" value="ABC transporter type 1, transmembrane domain"/>
    <property type="match status" value="1"/>
</dbReference>
<dbReference type="Pfam" id="PF00005">
    <property type="entry name" value="ABC_tran"/>
    <property type="match status" value="1"/>
</dbReference>
<comment type="subcellular location">
    <subcellularLocation>
        <location evidence="1">Cell membrane</location>
        <topology evidence="1">Multi-pass membrane protein</topology>
    </subcellularLocation>
</comment>
<gene>
    <name evidence="10" type="ORF">QRT03_31925</name>
</gene>
<accession>A0ABT7MJ02</accession>
<dbReference type="InterPro" id="IPR003593">
    <property type="entry name" value="AAA+_ATPase"/>
</dbReference>
<dbReference type="InterPro" id="IPR036640">
    <property type="entry name" value="ABC1_TM_sf"/>
</dbReference>
<dbReference type="GO" id="GO:0005524">
    <property type="term" value="F:ATP binding"/>
    <property type="evidence" value="ECO:0007669"/>
    <property type="project" value="UniProtKB-KW"/>
</dbReference>
<feature type="transmembrane region" description="Helical" evidence="7">
    <location>
        <begin position="28"/>
        <end position="52"/>
    </location>
</feature>
<evidence type="ECO:0000256" key="3">
    <source>
        <dbReference type="ARBA" id="ARBA00022741"/>
    </source>
</evidence>
<dbReference type="PROSITE" id="PS50893">
    <property type="entry name" value="ABC_TRANSPORTER_2"/>
    <property type="match status" value="1"/>
</dbReference>
<sequence length="578" mass="60886">MNAILGYATPREALRWGAAVLRARRRRFAATVALFLAASSAGLVGPQLLGVIVDEVASGGRSVARIDVLAALFLAALLVAAWLRRAARWRAGALGEDLLAANRTQLVDRALALPLGRVEAVGTGALLSRATTDLDRVDSALRQGLPEVVTAAVTVVLTVVAMVLTSPLLALALLVAVPTVVLPTRWLWRRLPRAMERMLDAWAVLASRAHESSTGARTLDALGRVPARRAGDHRALDDGVDRERDLRALHVRWTPWLELSHVLPVAATLLIGAVAYTEGLASLGTVTTMVVYTQALAAPLDTALWWVEDLMVATVALRRVLGVRVPDAAVVPSRDVPGETGLRVEDVHFAYREGRPVVRGVDLAVPPGERWALVGGSGAGKSTLARLIAGISVPDVGSVRVDGREVASLDDDTLRSEVLLLTQEHHVFTGTVRDNLLLPAGSFTDADLTRALAVVGLGAWLADLPDGLDAVVGAGARAVPATVAQQLALARVVLADPGTVVLDEATSLLDTDSAKRAERALDRVLRGRTVIAIAHRLHTAAAADRVVVMADGRIVEQGPPSELLAAGGEYARLVAAAA</sequence>
<comment type="caution">
    <text evidence="10">The sequence shown here is derived from an EMBL/GenBank/DDBJ whole genome shotgun (WGS) entry which is preliminary data.</text>
</comment>
<dbReference type="InterPro" id="IPR039421">
    <property type="entry name" value="Type_1_exporter"/>
</dbReference>
<dbReference type="SUPFAM" id="SSF52540">
    <property type="entry name" value="P-loop containing nucleoside triphosphate hydrolases"/>
    <property type="match status" value="1"/>
</dbReference>
<dbReference type="InterPro" id="IPR027417">
    <property type="entry name" value="P-loop_NTPase"/>
</dbReference>
<proteinExistence type="predicted"/>
<keyword evidence="2 7" id="KW-0812">Transmembrane</keyword>
<feature type="domain" description="ABC transporter" evidence="8">
    <location>
        <begin position="342"/>
        <end position="576"/>
    </location>
</feature>
<evidence type="ECO:0000259" key="9">
    <source>
        <dbReference type="PROSITE" id="PS50929"/>
    </source>
</evidence>
<feature type="transmembrane region" description="Helical" evidence="7">
    <location>
        <begin position="170"/>
        <end position="188"/>
    </location>
</feature>
<evidence type="ECO:0000313" key="11">
    <source>
        <dbReference type="Proteomes" id="UP001231924"/>
    </source>
</evidence>
<dbReference type="PROSITE" id="PS50929">
    <property type="entry name" value="ABC_TM1F"/>
    <property type="match status" value="1"/>
</dbReference>
<keyword evidence="11" id="KW-1185">Reference proteome</keyword>
<keyword evidence="5 7" id="KW-1133">Transmembrane helix</keyword>
<dbReference type="EMBL" id="JASVWF010000013">
    <property type="protein sequence ID" value="MDL5160610.1"/>
    <property type="molecule type" value="Genomic_DNA"/>
</dbReference>
<evidence type="ECO:0000256" key="5">
    <source>
        <dbReference type="ARBA" id="ARBA00022989"/>
    </source>
</evidence>
<feature type="transmembrane region" description="Helical" evidence="7">
    <location>
        <begin position="64"/>
        <end position="83"/>
    </location>
</feature>
<protein>
    <submittedName>
        <fullName evidence="10">ABC transporter ATP-binding protein</fullName>
    </submittedName>
</protein>
<dbReference type="PANTHER" id="PTHR43394">
    <property type="entry name" value="ATP-DEPENDENT PERMEASE MDL1, MITOCHONDRIAL"/>
    <property type="match status" value="1"/>
</dbReference>
<dbReference type="SUPFAM" id="SSF90123">
    <property type="entry name" value="ABC transporter transmembrane region"/>
    <property type="match status" value="1"/>
</dbReference>
<keyword evidence="3" id="KW-0547">Nucleotide-binding</keyword>
<dbReference type="Gene3D" id="3.40.50.300">
    <property type="entry name" value="P-loop containing nucleotide triphosphate hydrolases"/>
    <property type="match status" value="1"/>
</dbReference>
<evidence type="ECO:0000259" key="8">
    <source>
        <dbReference type="PROSITE" id="PS50893"/>
    </source>
</evidence>
<keyword evidence="4 10" id="KW-0067">ATP-binding</keyword>
<dbReference type="Pfam" id="PF00664">
    <property type="entry name" value="ABC_membrane"/>
    <property type="match status" value="1"/>
</dbReference>
<evidence type="ECO:0000256" key="2">
    <source>
        <dbReference type="ARBA" id="ARBA00022692"/>
    </source>
</evidence>
<reference evidence="10 11" key="1">
    <citation type="submission" date="2023-06" db="EMBL/GenBank/DDBJ databases">
        <title>Actinomycetospora Odt1-22.</title>
        <authorList>
            <person name="Supong K."/>
        </authorList>
    </citation>
    <scope>NUCLEOTIDE SEQUENCE [LARGE SCALE GENOMIC DNA]</scope>
    <source>
        <strain evidence="10 11">Odt1-22</strain>
    </source>
</reference>
<evidence type="ECO:0000256" key="7">
    <source>
        <dbReference type="SAM" id="Phobius"/>
    </source>
</evidence>
<dbReference type="Proteomes" id="UP001231924">
    <property type="component" value="Unassembled WGS sequence"/>
</dbReference>
<keyword evidence="6 7" id="KW-0472">Membrane</keyword>